<name>A0A550CD39_9AGAR</name>
<accession>A0A550CD39</accession>
<reference evidence="1 2" key="1">
    <citation type="journal article" date="2019" name="New Phytol.">
        <title>Comparative genomics reveals unique wood-decay strategies and fruiting body development in the Schizophyllaceae.</title>
        <authorList>
            <person name="Almasi E."/>
            <person name="Sahu N."/>
            <person name="Krizsan K."/>
            <person name="Balint B."/>
            <person name="Kovacs G.M."/>
            <person name="Kiss B."/>
            <person name="Cseklye J."/>
            <person name="Drula E."/>
            <person name="Henrissat B."/>
            <person name="Nagy I."/>
            <person name="Chovatia M."/>
            <person name="Adam C."/>
            <person name="LaButti K."/>
            <person name="Lipzen A."/>
            <person name="Riley R."/>
            <person name="Grigoriev I.V."/>
            <person name="Nagy L.G."/>
        </authorList>
    </citation>
    <scope>NUCLEOTIDE SEQUENCE [LARGE SCALE GENOMIC DNA]</scope>
    <source>
        <strain evidence="1 2">NL-1724</strain>
    </source>
</reference>
<evidence type="ECO:0000313" key="1">
    <source>
        <dbReference type="EMBL" id="TRM62689.1"/>
    </source>
</evidence>
<proteinExistence type="predicted"/>
<evidence type="ECO:0000313" key="2">
    <source>
        <dbReference type="Proteomes" id="UP000320762"/>
    </source>
</evidence>
<sequence>MRHWAAAHQFGLVPRTMNLFACAKRACACIVCHGPLYIIRMPAACRPSLYTTGTGASAAPRGRYADPRRQAGCETRAGLETSTTHVSVMDPGRETARRRDGVNGRLAALVPCACVTGRPIGECSSTYRMRAFDHRTRIARPRWGVNAMHSALRPSHLHVIRPHQRVIRSRRHVIALYCP</sequence>
<dbReference type="EMBL" id="VDMD01000012">
    <property type="protein sequence ID" value="TRM62689.1"/>
    <property type="molecule type" value="Genomic_DNA"/>
</dbReference>
<dbReference type="Proteomes" id="UP000320762">
    <property type="component" value="Unassembled WGS sequence"/>
</dbReference>
<comment type="caution">
    <text evidence="1">The sequence shown here is derived from an EMBL/GenBank/DDBJ whole genome shotgun (WGS) entry which is preliminary data.</text>
</comment>
<protein>
    <submittedName>
        <fullName evidence="1">Uncharacterized protein</fullName>
    </submittedName>
</protein>
<gene>
    <name evidence="1" type="ORF">BD626DRAFT_52870</name>
</gene>
<keyword evidence="2" id="KW-1185">Reference proteome</keyword>
<dbReference type="AlphaFoldDB" id="A0A550CD39"/>
<organism evidence="1 2">
    <name type="scientific">Schizophyllum amplum</name>
    <dbReference type="NCBI Taxonomy" id="97359"/>
    <lineage>
        <taxon>Eukaryota</taxon>
        <taxon>Fungi</taxon>
        <taxon>Dikarya</taxon>
        <taxon>Basidiomycota</taxon>
        <taxon>Agaricomycotina</taxon>
        <taxon>Agaricomycetes</taxon>
        <taxon>Agaricomycetidae</taxon>
        <taxon>Agaricales</taxon>
        <taxon>Schizophyllaceae</taxon>
        <taxon>Schizophyllum</taxon>
    </lineage>
</organism>